<dbReference type="InterPro" id="IPR013094">
    <property type="entry name" value="AB_hydrolase_3"/>
</dbReference>
<dbReference type="GO" id="GO:0016020">
    <property type="term" value="C:membrane"/>
    <property type="evidence" value="ECO:0007669"/>
    <property type="project" value="UniProtKB-SubCell"/>
</dbReference>
<dbReference type="Gene3D" id="3.40.50.1820">
    <property type="entry name" value="alpha/beta hydrolase"/>
    <property type="match status" value="1"/>
</dbReference>
<dbReference type="EMBL" id="BLJY01000003">
    <property type="protein sequence ID" value="GFF14822.1"/>
    <property type="molecule type" value="Genomic_DNA"/>
</dbReference>
<dbReference type="PANTHER" id="PTHR11360:SF177">
    <property type="entry name" value="RIBOFLAVIN TRANSPORTER MCH5"/>
    <property type="match status" value="1"/>
</dbReference>
<proteinExistence type="inferred from homology"/>
<comment type="caution">
    <text evidence="3">The sequence shown here is derived from an EMBL/GenBank/DDBJ whole genome shotgun (WGS) entry which is preliminary data.</text>
</comment>
<dbReference type="GO" id="GO:0016787">
    <property type="term" value="F:hydrolase activity"/>
    <property type="evidence" value="ECO:0007669"/>
    <property type="project" value="InterPro"/>
</dbReference>
<evidence type="ECO:0000256" key="1">
    <source>
        <dbReference type="ARBA" id="ARBA00004141"/>
    </source>
</evidence>
<dbReference type="PROSITE" id="PS51387">
    <property type="entry name" value="FAD_PCMH"/>
    <property type="match status" value="1"/>
</dbReference>
<gene>
    <name evidence="3" type="ORF">ATEIFO6365_0003089000</name>
</gene>
<dbReference type="PROSITE" id="PS50850">
    <property type="entry name" value="MFS"/>
    <property type="match status" value="1"/>
</dbReference>
<dbReference type="InterPro" id="IPR006094">
    <property type="entry name" value="Oxid_FAD_bind_N"/>
</dbReference>
<dbReference type="InterPro" id="IPR016166">
    <property type="entry name" value="FAD-bd_PCMH"/>
</dbReference>
<organism evidence="3 4">
    <name type="scientific">Aspergillus terreus</name>
    <dbReference type="NCBI Taxonomy" id="33178"/>
    <lineage>
        <taxon>Eukaryota</taxon>
        <taxon>Fungi</taxon>
        <taxon>Dikarya</taxon>
        <taxon>Ascomycota</taxon>
        <taxon>Pezizomycotina</taxon>
        <taxon>Eurotiomycetes</taxon>
        <taxon>Eurotiomycetidae</taxon>
        <taxon>Eurotiales</taxon>
        <taxon>Aspergillaceae</taxon>
        <taxon>Aspergillus</taxon>
        <taxon>Aspergillus subgen. Circumdati</taxon>
    </lineage>
</organism>
<accession>A0A5M3YSV9</accession>
<dbReference type="CDD" id="cd17352">
    <property type="entry name" value="MFS_MCT_SLC16"/>
    <property type="match status" value="1"/>
</dbReference>
<dbReference type="Pfam" id="PF07859">
    <property type="entry name" value="Abhydrolase_3"/>
    <property type="match status" value="1"/>
</dbReference>
<dbReference type="Gene3D" id="3.40.462.20">
    <property type="match status" value="1"/>
</dbReference>
<dbReference type="GO" id="GO:0071949">
    <property type="term" value="F:FAD binding"/>
    <property type="evidence" value="ECO:0007669"/>
    <property type="project" value="InterPro"/>
</dbReference>
<dbReference type="GO" id="GO:0022857">
    <property type="term" value="F:transmembrane transporter activity"/>
    <property type="evidence" value="ECO:0007669"/>
    <property type="project" value="InterPro"/>
</dbReference>
<dbReference type="Gene3D" id="3.30.465.10">
    <property type="match status" value="1"/>
</dbReference>
<comment type="similarity">
    <text evidence="2">Belongs to the major facilitator superfamily. Monocarboxylate porter (TC 2.A.1.13) family.</text>
</comment>
<dbReference type="SUPFAM" id="SSF56176">
    <property type="entry name" value="FAD-binding/transporter-associated domain-like"/>
    <property type="match status" value="1"/>
</dbReference>
<reference evidence="3 4" key="1">
    <citation type="submission" date="2020-01" db="EMBL/GenBank/DDBJ databases">
        <title>Aspergillus terreus IFO 6365 whole genome shotgun sequence.</title>
        <authorList>
            <person name="Kanamasa S."/>
            <person name="Takahashi H."/>
        </authorList>
    </citation>
    <scope>NUCLEOTIDE SEQUENCE [LARGE SCALE GENOMIC DNA]</scope>
    <source>
        <strain evidence="3 4">IFO 6365</strain>
    </source>
</reference>
<keyword evidence="4" id="KW-1185">Reference proteome</keyword>
<dbReference type="InterPro" id="IPR029058">
    <property type="entry name" value="AB_hydrolase_fold"/>
</dbReference>
<dbReference type="InterPro" id="IPR020846">
    <property type="entry name" value="MFS_dom"/>
</dbReference>
<dbReference type="InterPro" id="IPR011701">
    <property type="entry name" value="MFS"/>
</dbReference>
<sequence>MTTKEAIADTALEAQEEDDAGPPDGGFRAWLVVVGGFLAYFVTFGMLNSFGTFQEYYGEKLLPGRSTSEVSWIGSLQLFLLFIGGLFFGPVFDAKGSKVLFIPGTLLLSLSQMMVSLCKEYYQFILAQSLLFGIAVAMLFYPTISAISHWFHHRRGLAMGIVLTGSSLGGIAWPLILERLFAVVGFPWGLRIVGFISFTLLAPACFMVVPRLPPRKSGGLSKADLSDGLKDRRYWLTVVGMLFVIWGMFIPFYYIPLFAMDHGVTSSFANSLISILNAGSFVGRIVSGALADKLGRYNVAIACSLLSGILVLILHRVHTKGACVAFALLYGFTSGGLISLQSACVAQITKNMRIIGVMIGVMMAVCSVGALTGNPIGGALTSMKVGGVSAWVDFGGVLLLAGTLVLLAARLAIDPRLKKKSPELDIILCMQINMRFLGIAAVAIFTTVVSAYPKSTTLYNCVSNVFGPSAPQRIVTPNDTTYLDSRLGETIQFDELPVLLAYAQESKEIAPLIRCAKKAGIRAVARAGGHSFEAYSALNGTFVIDIAHLNYVNVSDDRQTAVVGAGIRLGALYTALSEHGTSFIGGICPTVGLAGFIGSGGFNMQQRSQGLAVEHVLAAKVVLADGRTVVASPDTNPDLFFAIRGGGGGTYGIVVEFTLSLTSIPRSAMLMLSWNDTASRFPAAKQYLDWAPKQIPEFMSQINVYRDKVQVLGWYYGGTKDELHSLVNASGLLDIGKPAVVIAGGCNTDNARAFGYTTMECLPDGKVDVSILNVVPDPFSKVGNNTQFKWNEVPKSASMSVADPWQRFHRMSKSFFVLKDNPLTDQTLQTLLDRIASLDAKSQVWGEWHAWNISTPSKGSGNAFAWREKAYAHLEFQIHGAPDDEERQSTYENWLEDLESYLRPTVGGASYSGYLDADISTDPLTSYYGDNVCKLVSVKRKRHKMESPYAPAWNEFLKEVGGEMLMTGSTVEQLFIDSEVNARKITSRYPIPPPDKSIKTEDITLQDCWVRIYTPPSATSSGSVAVFIHGGGWIMGSPNIEDATCRRICRCSGMMVVSVGYRLAPKFQFPTGLNDCVRATLWTLGHFSVSAVVIMGGSAGANLAFGVALKLVDAGLGEKVKGVLALVPATVHPDAVPADKRDQYTAMHENANNTVNTLAAMDCFLEAYAAPPDDKYFSVLLHPRLRDLKKVYLVECGTDTLRDDARLMRDALKESGVPLMYDAYPGYPHYFWSYPSPVLAEASESFHENLFQALAWLDQE</sequence>
<dbReference type="OrthoDB" id="407275at2759"/>
<dbReference type="Gene3D" id="1.20.1250.20">
    <property type="entry name" value="MFS general substrate transporter like domains"/>
    <property type="match status" value="2"/>
</dbReference>
<dbReference type="Proteomes" id="UP000452235">
    <property type="component" value="Unassembled WGS sequence"/>
</dbReference>
<name>A0A5M3YSV9_ASPTE</name>
<dbReference type="PANTHER" id="PTHR11360">
    <property type="entry name" value="MONOCARBOXYLATE TRANSPORTER"/>
    <property type="match status" value="1"/>
</dbReference>
<dbReference type="InterPro" id="IPR036259">
    <property type="entry name" value="MFS_trans_sf"/>
</dbReference>
<comment type="subcellular location">
    <subcellularLocation>
        <location evidence="1">Membrane</location>
        <topology evidence="1">Multi-pass membrane protein</topology>
    </subcellularLocation>
</comment>
<protein>
    <submittedName>
        <fullName evidence="3">FAD-binding-domain-containing protein</fullName>
    </submittedName>
</protein>
<evidence type="ECO:0000256" key="2">
    <source>
        <dbReference type="ARBA" id="ARBA00006727"/>
    </source>
</evidence>
<dbReference type="Pfam" id="PF01565">
    <property type="entry name" value="FAD_binding_4"/>
    <property type="match status" value="1"/>
</dbReference>
<dbReference type="VEuPathDB" id="FungiDB:ATEG_00915"/>
<dbReference type="Pfam" id="PF07690">
    <property type="entry name" value="MFS_1"/>
    <property type="match status" value="1"/>
</dbReference>
<dbReference type="InterPro" id="IPR036318">
    <property type="entry name" value="FAD-bd_PCMH-like_sf"/>
</dbReference>
<dbReference type="InterPro" id="IPR016169">
    <property type="entry name" value="FAD-bd_PCMH_sub2"/>
</dbReference>
<evidence type="ECO:0000313" key="3">
    <source>
        <dbReference type="EMBL" id="GFF14822.1"/>
    </source>
</evidence>
<dbReference type="AlphaFoldDB" id="A0A5M3YSV9"/>
<dbReference type="SUPFAM" id="SSF53474">
    <property type="entry name" value="alpha/beta-Hydrolases"/>
    <property type="match status" value="1"/>
</dbReference>
<dbReference type="VEuPathDB" id="FungiDB:ATEG_00914"/>
<evidence type="ECO:0000313" key="4">
    <source>
        <dbReference type="Proteomes" id="UP000452235"/>
    </source>
</evidence>
<dbReference type="SUPFAM" id="SSF103473">
    <property type="entry name" value="MFS general substrate transporter"/>
    <property type="match status" value="1"/>
</dbReference>
<dbReference type="InterPro" id="IPR050327">
    <property type="entry name" value="Proton-linked_MCT"/>
</dbReference>